<dbReference type="PROSITE" id="PS00704">
    <property type="entry name" value="PROK_CO2_ANHYDRASE_1"/>
    <property type="match status" value="1"/>
</dbReference>
<evidence type="ECO:0000313" key="11">
    <source>
        <dbReference type="EMBL" id="OSX80006.1"/>
    </source>
</evidence>
<dbReference type="EMBL" id="KV918782">
    <property type="protein sequence ID" value="OSX80006.1"/>
    <property type="molecule type" value="Genomic_DNA"/>
</dbReference>
<comment type="cofactor">
    <cofactor evidence="9">
        <name>Zn(2+)</name>
        <dbReference type="ChEBI" id="CHEBI:29105"/>
    </cofactor>
    <text evidence="9">Binds 1 zinc ion per subunit.</text>
</comment>
<evidence type="ECO:0000256" key="1">
    <source>
        <dbReference type="ARBA" id="ARBA00006217"/>
    </source>
</evidence>
<dbReference type="GO" id="GO:0004089">
    <property type="term" value="F:carbonate dehydratase activity"/>
    <property type="evidence" value="ECO:0007669"/>
    <property type="project" value="UniProtKB-UniRule"/>
</dbReference>
<feature type="binding site" evidence="9">
    <location>
        <position position="152"/>
    </location>
    <ligand>
        <name>Zn(2+)</name>
        <dbReference type="ChEBI" id="CHEBI:29105"/>
    </ligand>
</feature>
<dbReference type="Proteomes" id="UP000218209">
    <property type="component" value="Unassembled WGS sequence"/>
</dbReference>
<dbReference type="PANTHER" id="PTHR11002:SF76">
    <property type="entry name" value="CARBONIC ANHYDRASE"/>
    <property type="match status" value="1"/>
</dbReference>
<evidence type="ECO:0000256" key="3">
    <source>
        <dbReference type="ARBA" id="ARBA00014628"/>
    </source>
</evidence>
<comment type="similarity">
    <text evidence="1 10">Belongs to the beta-class carbonic anhydrase family.</text>
</comment>
<dbReference type="AlphaFoldDB" id="A0A1X6PGW4"/>
<dbReference type="Gene3D" id="3.40.1050.10">
    <property type="entry name" value="Carbonic anhydrase"/>
    <property type="match status" value="1"/>
</dbReference>
<feature type="binding site" evidence="9">
    <location>
        <position position="149"/>
    </location>
    <ligand>
        <name>Zn(2+)</name>
        <dbReference type="ChEBI" id="CHEBI:29105"/>
    </ligand>
</feature>
<dbReference type="CDD" id="cd00883">
    <property type="entry name" value="beta_CA_cladeA"/>
    <property type="match status" value="1"/>
</dbReference>
<dbReference type="OrthoDB" id="4658at2759"/>
<feature type="binding site" evidence="9">
    <location>
        <position position="95"/>
    </location>
    <ligand>
        <name>Zn(2+)</name>
        <dbReference type="ChEBI" id="CHEBI:29105"/>
    </ligand>
</feature>
<evidence type="ECO:0000256" key="6">
    <source>
        <dbReference type="ARBA" id="ARBA00023239"/>
    </source>
</evidence>
<dbReference type="InterPro" id="IPR001765">
    <property type="entry name" value="Carbonic_anhydrase"/>
</dbReference>
<dbReference type="GO" id="GO:0015976">
    <property type="term" value="P:carbon utilization"/>
    <property type="evidence" value="ECO:0007669"/>
    <property type="project" value="InterPro"/>
</dbReference>
<dbReference type="EC" id="4.2.1.1" evidence="2 10"/>
<evidence type="ECO:0000313" key="12">
    <source>
        <dbReference type="Proteomes" id="UP000218209"/>
    </source>
</evidence>
<protein>
    <recommendedName>
        <fullName evidence="3 10">Carbonic anhydrase</fullName>
        <ecNumber evidence="2 10">4.2.1.1</ecNumber>
    </recommendedName>
    <alternativeName>
        <fullName evidence="7 10">Carbonate dehydratase</fullName>
    </alternativeName>
</protein>
<keyword evidence="5 9" id="KW-0862">Zinc</keyword>
<evidence type="ECO:0000256" key="7">
    <source>
        <dbReference type="ARBA" id="ARBA00031969"/>
    </source>
</evidence>
<gene>
    <name evidence="11" type="ORF">BU14_0065s0011</name>
</gene>
<evidence type="ECO:0000256" key="5">
    <source>
        <dbReference type="ARBA" id="ARBA00022833"/>
    </source>
</evidence>
<dbReference type="InterPro" id="IPR015892">
    <property type="entry name" value="Carbonic_anhydrase_CS"/>
</dbReference>
<dbReference type="GO" id="GO:0008270">
    <property type="term" value="F:zinc ion binding"/>
    <property type="evidence" value="ECO:0007669"/>
    <property type="project" value="UniProtKB-UniRule"/>
</dbReference>
<evidence type="ECO:0000256" key="2">
    <source>
        <dbReference type="ARBA" id="ARBA00012925"/>
    </source>
</evidence>
<dbReference type="SUPFAM" id="SSF53056">
    <property type="entry name" value="beta-carbonic anhydrase, cab"/>
    <property type="match status" value="1"/>
</dbReference>
<comment type="catalytic activity">
    <reaction evidence="8 10">
        <text>hydrogencarbonate + H(+) = CO2 + H2O</text>
        <dbReference type="Rhea" id="RHEA:10748"/>
        <dbReference type="ChEBI" id="CHEBI:15377"/>
        <dbReference type="ChEBI" id="CHEBI:15378"/>
        <dbReference type="ChEBI" id="CHEBI:16526"/>
        <dbReference type="ChEBI" id="CHEBI:17544"/>
        <dbReference type="EC" id="4.2.1.1"/>
    </reaction>
</comment>
<keyword evidence="4 9" id="KW-0479">Metal-binding</keyword>
<comment type="function">
    <text evidence="10">Reversible hydration of carbon dioxide.</text>
</comment>
<keyword evidence="12" id="KW-1185">Reference proteome</keyword>
<name>A0A1X6PGW4_PORUM</name>
<organism evidence="11 12">
    <name type="scientific">Porphyra umbilicalis</name>
    <name type="common">Purple laver</name>
    <name type="synonym">Red alga</name>
    <dbReference type="NCBI Taxonomy" id="2786"/>
    <lineage>
        <taxon>Eukaryota</taxon>
        <taxon>Rhodophyta</taxon>
        <taxon>Bangiophyceae</taxon>
        <taxon>Bangiales</taxon>
        <taxon>Bangiaceae</taxon>
        <taxon>Porphyra</taxon>
    </lineage>
</organism>
<dbReference type="Pfam" id="PF00484">
    <property type="entry name" value="Pro_CA"/>
    <property type="match status" value="1"/>
</dbReference>
<sequence>MAPPMAFVASAPLVRRTGAGRSALDVTRRPLSALPARAARRTLSAAKVSMADDTLNDLLANNLEWSKNMTAQDPEYFTQHVAGQTPKYLWIGCSDSRVPANQIVGLPPGSLFVHRNVGNVVSHSDMNVISAIEFSVKVLKVRHILIVGHDYCGAVTAAMNDERVGAIDHWLSHIRDVRRRHAVQLSKIDDYEARRDRLVQLNVLEQVHNTCAMSAVQSAWNEGQPLSVHGWMYRLSDGLVRDLGFRVDGPEEIDSVYRTVTPRAAEVPTGKGMLAEA</sequence>
<dbReference type="InterPro" id="IPR036874">
    <property type="entry name" value="Carbonic_anhydrase_sf"/>
</dbReference>
<accession>A0A1X6PGW4</accession>
<evidence type="ECO:0000256" key="8">
    <source>
        <dbReference type="ARBA" id="ARBA00048348"/>
    </source>
</evidence>
<evidence type="ECO:0000256" key="10">
    <source>
        <dbReference type="RuleBase" id="RU003956"/>
    </source>
</evidence>
<reference evidence="11 12" key="1">
    <citation type="submission" date="2017-03" db="EMBL/GenBank/DDBJ databases">
        <title>WGS assembly of Porphyra umbilicalis.</title>
        <authorList>
            <person name="Brawley S.H."/>
            <person name="Blouin N.A."/>
            <person name="Ficko-Blean E."/>
            <person name="Wheeler G.L."/>
            <person name="Lohr M."/>
            <person name="Goodson H.V."/>
            <person name="Jenkins J.W."/>
            <person name="Blaby-Haas C.E."/>
            <person name="Helliwell K.E."/>
            <person name="Chan C."/>
            <person name="Marriage T."/>
            <person name="Bhattacharya D."/>
            <person name="Klein A.S."/>
            <person name="Badis Y."/>
            <person name="Brodie J."/>
            <person name="Cao Y."/>
            <person name="Collen J."/>
            <person name="Dittami S.M."/>
            <person name="Gachon C.M."/>
            <person name="Green B.R."/>
            <person name="Karpowicz S."/>
            <person name="Kim J.W."/>
            <person name="Kudahl U."/>
            <person name="Lin S."/>
            <person name="Michel G."/>
            <person name="Mittag M."/>
            <person name="Olson B.J."/>
            <person name="Pangilinan J."/>
            <person name="Peng Y."/>
            <person name="Qiu H."/>
            <person name="Shu S."/>
            <person name="Singer J.T."/>
            <person name="Smith A.G."/>
            <person name="Sprecher B.N."/>
            <person name="Wagner V."/>
            <person name="Wang W."/>
            <person name="Wang Z.-Y."/>
            <person name="Yan J."/>
            <person name="Yarish C."/>
            <person name="Zoeuner-Riek S."/>
            <person name="Zhuang Y."/>
            <person name="Zou Y."/>
            <person name="Lindquist E.A."/>
            <person name="Grimwood J."/>
            <person name="Barry K."/>
            <person name="Rokhsar D.S."/>
            <person name="Schmutz J."/>
            <person name="Stiller J.W."/>
            <person name="Grossman A.R."/>
            <person name="Prochnik S.E."/>
        </authorList>
    </citation>
    <scope>NUCLEOTIDE SEQUENCE [LARGE SCALE GENOMIC DNA]</scope>
    <source>
        <strain evidence="11">4086291</strain>
    </source>
</reference>
<keyword evidence="6 10" id="KW-0456">Lyase</keyword>
<dbReference type="FunFam" id="3.40.1050.10:FF:000001">
    <property type="entry name" value="Carbonic anhydrase"/>
    <property type="match status" value="1"/>
</dbReference>
<feature type="binding site" evidence="9">
    <location>
        <position position="93"/>
    </location>
    <ligand>
        <name>Zn(2+)</name>
        <dbReference type="ChEBI" id="CHEBI:29105"/>
    </ligand>
</feature>
<proteinExistence type="inferred from homology"/>
<dbReference type="PANTHER" id="PTHR11002">
    <property type="entry name" value="CARBONIC ANHYDRASE"/>
    <property type="match status" value="1"/>
</dbReference>
<evidence type="ECO:0000256" key="4">
    <source>
        <dbReference type="ARBA" id="ARBA00022723"/>
    </source>
</evidence>
<dbReference type="SMART" id="SM00947">
    <property type="entry name" value="Pro_CA"/>
    <property type="match status" value="1"/>
</dbReference>
<evidence type="ECO:0000256" key="9">
    <source>
        <dbReference type="PIRSR" id="PIRSR601765-1"/>
    </source>
</evidence>